<gene>
    <name evidence="1" type="ORF">DK389_28295</name>
</gene>
<evidence type="ECO:0000313" key="2">
    <source>
        <dbReference type="Proteomes" id="UP000245926"/>
    </source>
</evidence>
<keyword evidence="2" id="KW-1185">Reference proteome</keyword>
<dbReference type="KEGG" id="mets:DK389_28295"/>
<dbReference type="Proteomes" id="UP000245926">
    <property type="component" value="Chromosome"/>
</dbReference>
<organism evidence="1 2">
    <name type="scientific">Methylobacterium durans</name>
    <dbReference type="NCBI Taxonomy" id="2202825"/>
    <lineage>
        <taxon>Bacteria</taxon>
        <taxon>Pseudomonadati</taxon>
        <taxon>Pseudomonadota</taxon>
        <taxon>Alphaproteobacteria</taxon>
        <taxon>Hyphomicrobiales</taxon>
        <taxon>Methylobacteriaceae</taxon>
        <taxon>Methylobacterium</taxon>
    </lineage>
</organism>
<accession>A0A2U8WCC0</accession>
<evidence type="ECO:0000313" key="1">
    <source>
        <dbReference type="EMBL" id="AWN43699.1"/>
    </source>
</evidence>
<dbReference type="AlphaFoldDB" id="A0A2U8WCC0"/>
<dbReference type="EMBL" id="CP029550">
    <property type="protein sequence ID" value="AWN43699.1"/>
    <property type="molecule type" value="Genomic_DNA"/>
</dbReference>
<sequence length="65" mass="7019">MSQPAQSKPETAPKSLQEQIAEAVRNRGVPISHLLRLMSALEADGSANENLRTQLRARIGLPLSA</sequence>
<dbReference type="OrthoDB" id="8003982at2"/>
<reference evidence="2" key="1">
    <citation type="submission" date="2018-05" db="EMBL/GenBank/DDBJ databases">
        <title>Complete Genome Sequence of Methylobacterium sp. 17SD2-17.</title>
        <authorList>
            <person name="Srinivasan S."/>
        </authorList>
    </citation>
    <scope>NUCLEOTIDE SEQUENCE [LARGE SCALE GENOMIC DNA]</scope>
    <source>
        <strain evidence="2">17SD2-17</strain>
    </source>
</reference>
<dbReference type="RefSeq" id="WP_109894750.1">
    <property type="nucleotide sequence ID" value="NZ_CP029550.1"/>
</dbReference>
<protein>
    <submittedName>
        <fullName evidence="1">Uncharacterized protein</fullName>
    </submittedName>
</protein>
<proteinExistence type="predicted"/>
<name>A0A2U8WCC0_9HYPH</name>